<reference evidence="6 7" key="1">
    <citation type="submission" date="2018-10" db="EMBL/GenBank/DDBJ databases">
        <title>Genomic Encyclopedia of Type Strains, Phase IV (KMG-IV): sequencing the most valuable type-strain genomes for metagenomic binning, comparative biology and taxonomic classification.</title>
        <authorList>
            <person name="Goeker M."/>
        </authorList>
    </citation>
    <scope>NUCLEOTIDE SEQUENCE [LARGE SCALE GENOMIC DNA]</scope>
    <source>
        <strain evidence="6 7">DSM 25080</strain>
    </source>
</reference>
<keyword evidence="2" id="KW-0349">Heme</keyword>
<dbReference type="RefSeq" id="WP_121876454.1">
    <property type="nucleotide sequence ID" value="NZ_REFJ01000002.1"/>
</dbReference>
<organism evidence="6 7">
    <name type="scientific">Umboniibacter marinipuniceus</name>
    <dbReference type="NCBI Taxonomy" id="569599"/>
    <lineage>
        <taxon>Bacteria</taxon>
        <taxon>Pseudomonadati</taxon>
        <taxon>Pseudomonadota</taxon>
        <taxon>Gammaproteobacteria</taxon>
        <taxon>Cellvibrionales</taxon>
        <taxon>Cellvibrionaceae</taxon>
        <taxon>Umboniibacter</taxon>
    </lineage>
</organism>
<dbReference type="InterPro" id="IPR044203">
    <property type="entry name" value="GlbO/GLB3-like"/>
</dbReference>
<comment type="similarity">
    <text evidence="5">Belongs to the truncated hemoglobin family. Group II subfamily.</text>
</comment>
<dbReference type="InterPro" id="IPR012292">
    <property type="entry name" value="Globin/Proto"/>
</dbReference>
<evidence type="ECO:0000313" key="7">
    <source>
        <dbReference type="Proteomes" id="UP000267187"/>
    </source>
</evidence>
<dbReference type="GO" id="GO:0046872">
    <property type="term" value="F:metal ion binding"/>
    <property type="evidence" value="ECO:0007669"/>
    <property type="project" value="UniProtKB-KW"/>
</dbReference>
<keyword evidence="3" id="KW-0479">Metal-binding</keyword>
<evidence type="ECO:0000256" key="4">
    <source>
        <dbReference type="ARBA" id="ARBA00023004"/>
    </source>
</evidence>
<dbReference type="InterPro" id="IPR001486">
    <property type="entry name" value="Hemoglobin_trunc"/>
</dbReference>
<dbReference type="Proteomes" id="UP000267187">
    <property type="component" value="Unassembled WGS sequence"/>
</dbReference>
<dbReference type="SUPFAM" id="SSF46458">
    <property type="entry name" value="Globin-like"/>
    <property type="match status" value="1"/>
</dbReference>
<evidence type="ECO:0000256" key="2">
    <source>
        <dbReference type="ARBA" id="ARBA00022617"/>
    </source>
</evidence>
<dbReference type="PANTHER" id="PTHR47366:SF1">
    <property type="entry name" value="TWO-ON-TWO HEMOGLOBIN-3"/>
    <property type="match status" value="1"/>
</dbReference>
<evidence type="ECO:0000256" key="5">
    <source>
        <dbReference type="ARBA" id="ARBA00034496"/>
    </source>
</evidence>
<dbReference type="Pfam" id="PF01152">
    <property type="entry name" value="Bac_globin"/>
    <property type="match status" value="1"/>
</dbReference>
<protein>
    <submittedName>
        <fullName evidence="6">Hemoglobin</fullName>
    </submittedName>
</protein>
<comment type="caution">
    <text evidence="6">The sequence shown here is derived from an EMBL/GenBank/DDBJ whole genome shotgun (WGS) entry which is preliminary data.</text>
</comment>
<evidence type="ECO:0000256" key="3">
    <source>
        <dbReference type="ARBA" id="ARBA00022723"/>
    </source>
</evidence>
<keyword evidence="1" id="KW-0813">Transport</keyword>
<accession>A0A3M0A9U4</accession>
<dbReference type="EMBL" id="REFJ01000002">
    <property type="protein sequence ID" value="RMA81307.1"/>
    <property type="molecule type" value="Genomic_DNA"/>
</dbReference>
<dbReference type="OrthoDB" id="9790913at2"/>
<proteinExistence type="inferred from homology"/>
<evidence type="ECO:0000313" key="6">
    <source>
        <dbReference type="EMBL" id="RMA81307.1"/>
    </source>
</evidence>
<evidence type="ECO:0000256" key="1">
    <source>
        <dbReference type="ARBA" id="ARBA00022448"/>
    </source>
</evidence>
<name>A0A3M0A9U4_9GAMM</name>
<keyword evidence="7" id="KW-1185">Reference proteome</keyword>
<sequence>MTSKLSYGDGDASFQAAGGLEGLEKLSLSFYAYMDRLPSAVVIRAMHPEDLDESVRKLAFFLSGWLGGPKHYSAHYGPIRIPAAHQHLAIGHAEADAWIECMQYAVDEQPYAPEFKVYLIQQLRVPAERIRQACLRN</sequence>
<dbReference type="CDD" id="cd14773">
    <property type="entry name" value="TrHb2_PhHbO-like_O"/>
    <property type="match status" value="1"/>
</dbReference>
<dbReference type="AlphaFoldDB" id="A0A3M0A9U4"/>
<dbReference type="GO" id="GO:0019825">
    <property type="term" value="F:oxygen binding"/>
    <property type="evidence" value="ECO:0007669"/>
    <property type="project" value="InterPro"/>
</dbReference>
<dbReference type="PANTHER" id="PTHR47366">
    <property type="entry name" value="TWO-ON-TWO HEMOGLOBIN-3"/>
    <property type="match status" value="1"/>
</dbReference>
<dbReference type="GO" id="GO:0020037">
    <property type="term" value="F:heme binding"/>
    <property type="evidence" value="ECO:0007669"/>
    <property type="project" value="InterPro"/>
</dbReference>
<gene>
    <name evidence="6" type="ORF">DFR27_1124</name>
</gene>
<dbReference type="InterPro" id="IPR009050">
    <property type="entry name" value="Globin-like_sf"/>
</dbReference>
<keyword evidence="4" id="KW-0408">Iron</keyword>
<dbReference type="Gene3D" id="1.10.490.10">
    <property type="entry name" value="Globins"/>
    <property type="match status" value="1"/>
</dbReference>
<dbReference type="GO" id="GO:0005344">
    <property type="term" value="F:oxygen carrier activity"/>
    <property type="evidence" value="ECO:0007669"/>
    <property type="project" value="InterPro"/>
</dbReference>